<keyword evidence="6 14" id="KW-0418">Kinase</keyword>
<dbReference type="Gene3D" id="3.30.565.10">
    <property type="entry name" value="Histidine kinase-like ATPase, C-terminal domain"/>
    <property type="match status" value="1"/>
</dbReference>
<feature type="domain" description="DUF7134" evidence="13">
    <location>
        <begin position="9"/>
        <end position="167"/>
    </location>
</feature>
<organism evidence="14 15">
    <name type="scientific">Thermocatellispora tengchongensis</name>
    <dbReference type="NCBI Taxonomy" id="1073253"/>
    <lineage>
        <taxon>Bacteria</taxon>
        <taxon>Bacillati</taxon>
        <taxon>Actinomycetota</taxon>
        <taxon>Actinomycetes</taxon>
        <taxon>Streptosporangiales</taxon>
        <taxon>Streptosporangiaceae</taxon>
        <taxon>Thermocatellispora</taxon>
    </lineage>
</organism>
<keyword evidence="15" id="KW-1185">Reference proteome</keyword>
<dbReference type="AlphaFoldDB" id="A0A840P4Y1"/>
<evidence type="ECO:0000313" key="15">
    <source>
        <dbReference type="Proteomes" id="UP000578449"/>
    </source>
</evidence>
<keyword evidence="8" id="KW-0902">Two-component regulatory system</keyword>
<dbReference type="GO" id="GO:0016020">
    <property type="term" value="C:membrane"/>
    <property type="evidence" value="ECO:0007669"/>
    <property type="project" value="InterPro"/>
</dbReference>
<dbReference type="Pfam" id="PF07730">
    <property type="entry name" value="HisKA_3"/>
    <property type="match status" value="1"/>
</dbReference>
<keyword evidence="3" id="KW-0597">Phosphoprotein</keyword>
<evidence type="ECO:0000256" key="2">
    <source>
        <dbReference type="ARBA" id="ARBA00012438"/>
    </source>
</evidence>
<dbReference type="PANTHER" id="PTHR24421">
    <property type="entry name" value="NITRATE/NITRITE SENSOR PROTEIN NARX-RELATED"/>
    <property type="match status" value="1"/>
</dbReference>
<dbReference type="Gene3D" id="1.20.5.1930">
    <property type="match status" value="1"/>
</dbReference>
<evidence type="ECO:0000256" key="10">
    <source>
        <dbReference type="SAM" id="Phobius"/>
    </source>
</evidence>
<accession>A0A840P4Y1</accession>
<dbReference type="CDD" id="cd16917">
    <property type="entry name" value="HATPase_UhpB-NarQ-NarX-like"/>
    <property type="match status" value="1"/>
</dbReference>
<evidence type="ECO:0000256" key="7">
    <source>
        <dbReference type="ARBA" id="ARBA00022840"/>
    </source>
</evidence>
<dbReference type="GO" id="GO:0005524">
    <property type="term" value="F:ATP binding"/>
    <property type="evidence" value="ECO:0007669"/>
    <property type="project" value="UniProtKB-KW"/>
</dbReference>
<keyword evidence="7" id="KW-0067">ATP-binding</keyword>
<dbReference type="InterPro" id="IPR003594">
    <property type="entry name" value="HATPase_dom"/>
</dbReference>
<evidence type="ECO:0000259" key="12">
    <source>
        <dbReference type="Pfam" id="PF07730"/>
    </source>
</evidence>
<dbReference type="SUPFAM" id="SSF55874">
    <property type="entry name" value="ATPase domain of HSP90 chaperone/DNA topoisomerase II/histidine kinase"/>
    <property type="match status" value="1"/>
</dbReference>
<protein>
    <recommendedName>
        <fullName evidence="2">histidine kinase</fullName>
        <ecNumber evidence="2">2.7.13.3</ecNumber>
    </recommendedName>
</protein>
<dbReference type="GO" id="GO:0000155">
    <property type="term" value="F:phosphorelay sensor kinase activity"/>
    <property type="evidence" value="ECO:0007669"/>
    <property type="project" value="InterPro"/>
</dbReference>
<evidence type="ECO:0000256" key="3">
    <source>
        <dbReference type="ARBA" id="ARBA00022553"/>
    </source>
</evidence>
<reference evidence="14 15" key="1">
    <citation type="submission" date="2020-08" db="EMBL/GenBank/DDBJ databases">
        <title>Genomic Encyclopedia of Type Strains, Phase IV (KMG-IV): sequencing the most valuable type-strain genomes for metagenomic binning, comparative biology and taxonomic classification.</title>
        <authorList>
            <person name="Goeker M."/>
        </authorList>
    </citation>
    <scope>NUCLEOTIDE SEQUENCE [LARGE SCALE GENOMIC DNA]</scope>
    <source>
        <strain evidence="14 15">DSM 45615</strain>
    </source>
</reference>
<comment type="catalytic activity">
    <reaction evidence="1">
        <text>ATP + protein L-histidine = ADP + protein N-phospho-L-histidine.</text>
        <dbReference type="EC" id="2.7.13.3"/>
    </reaction>
</comment>
<keyword evidence="4" id="KW-0808">Transferase</keyword>
<keyword evidence="10" id="KW-0472">Membrane</keyword>
<evidence type="ECO:0000256" key="6">
    <source>
        <dbReference type="ARBA" id="ARBA00022777"/>
    </source>
</evidence>
<feature type="compositionally biased region" description="Basic and acidic residues" evidence="9">
    <location>
        <begin position="376"/>
        <end position="399"/>
    </location>
</feature>
<evidence type="ECO:0000313" key="14">
    <source>
        <dbReference type="EMBL" id="MBB5132963.1"/>
    </source>
</evidence>
<keyword evidence="5" id="KW-0547">Nucleotide-binding</keyword>
<evidence type="ECO:0000256" key="4">
    <source>
        <dbReference type="ARBA" id="ARBA00022679"/>
    </source>
</evidence>
<feature type="transmembrane region" description="Helical" evidence="10">
    <location>
        <begin position="76"/>
        <end position="104"/>
    </location>
</feature>
<dbReference type="InterPro" id="IPR050482">
    <property type="entry name" value="Sensor_HK_TwoCompSys"/>
</dbReference>
<feature type="domain" description="Histidine kinase/HSP90-like ATPase" evidence="11">
    <location>
        <begin position="314"/>
        <end position="440"/>
    </location>
</feature>
<dbReference type="InterPro" id="IPR055558">
    <property type="entry name" value="DUF7134"/>
</dbReference>
<evidence type="ECO:0000256" key="1">
    <source>
        <dbReference type="ARBA" id="ARBA00000085"/>
    </source>
</evidence>
<evidence type="ECO:0000256" key="9">
    <source>
        <dbReference type="SAM" id="MobiDB-lite"/>
    </source>
</evidence>
<proteinExistence type="predicted"/>
<dbReference type="Pfam" id="PF02518">
    <property type="entry name" value="HATPase_c"/>
    <property type="match status" value="1"/>
</dbReference>
<dbReference type="EC" id="2.7.13.3" evidence="2"/>
<dbReference type="RefSeq" id="WP_185049944.1">
    <property type="nucleotide sequence ID" value="NZ_BAABIX010000005.1"/>
</dbReference>
<feature type="transmembrane region" description="Helical" evidence="10">
    <location>
        <begin position="51"/>
        <end position="69"/>
    </location>
</feature>
<name>A0A840P4Y1_9ACTN</name>
<evidence type="ECO:0000259" key="13">
    <source>
        <dbReference type="Pfam" id="PF23539"/>
    </source>
</evidence>
<sequence length="448" mass="47592">MSGWTWLKQTSRAHPHVVDGVLAAVLFVISLCETLVLPVPREQSPAVPVPPFTPASAALAAAICAALAVRRSRPRAALAVIVCLTAVYARFLGGTGALDLAWVISLGTVAARHHRRVALAAGAATAGVLIASGPSPIGDGGLSVEASGQLTLAAAAVAVGSALRNRRAYVAAIEERARRAEETREEEARRAVMEERLRIARELHDVLAHQIALINVQAQVAEHVLDTAPDQAREALGHVRRAGREALGELRTTVGLLRRPGGEDEPPGELLCQPAPGLDRLPDLAQSFAAAGLEVDWSVETAEHPLPAPIALTAFRVVQEALTNVSKHASGARARVRIAYEPDTLTVEITDDGGSPRPQNRPQPRTQQQNQPQPHPQDRDRSHPQDRDRDQPQDQDQDRAQGPGHGLIGMRERTLSVGGVFAAGPEPGGGFRVRAVIPLPAERLEGAA</sequence>
<dbReference type="GO" id="GO:0046983">
    <property type="term" value="F:protein dimerization activity"/>
    <property type="evidence" value="ECO:0007669"/>
    <property type="project" value="InterPro"/>
</dbReference>
<keyword evidence="10" id="KW-1133">Transmembrane helix</keyword>
<keyword evidence="10" id="KW-0812">Transmembrane</keyword>
<comment type="caution">
    <text evidence="14">The sequence shown here is derived from an EMBL/GenBank/DDBJ whole genome shotgun (WGS) entry which is preliminary data.</text>
</comment>
<evidence type="ECO:0000256" key="5">
    <source>
        <dbReference type="ARBA" id="ARBA00022741"/>
    </source>
</evidence>
<feature type="transmembrane region" description="Helical" evidence="10">
    <location>
        <begin position="21"/>
        <end position="39"/>
    </location>
</feature>
<feature type="compositionally biased region" description="Low complexity" evidence="9">
    <location>
        <begin position="356"/>
        <end position="372"/>
    </location>
</feature>
<feature type="domain" description="Signal transduction histidine kinase subgroup 3 dimerisation and phosphoacceptor" evidence="12">
    <location>
        <begin position="195"/>
        <end position="261"/>
    </location>
</feature>
<dbReference type="EMBL" id="JACHGN010000005">
    <property type="protein sequence ID" value="MBB5132963.1"/>
    <property type="molecule type" value="Genomic_DNA"/>
</dbReference>
<dbReference type="PANTHER" id="PTHR24421:SF10">
    <property type="entry name" value="NITRATE_NITRITE SENSOR PROTEIN NARQ"/>
    <property type="match status" value="1"/>
</dbReference>
<gene>
    <name evidence="14" type="ORF">HNP84_002684</name>
</gene>
<dbReference type="Proteomes" id="UP000578449">
    <property type="component" value="Unassembled WGS sequence"/>
</dbReference>
<dbReference type="InterPro" id="IPR036890">
    <property type="entry name" value="HATPase_C_sf"/>
</dbReference>
<dbReference type="InterPro" id="IPR011712">
    <property type="entry name" value="Sig_transdc_His_kin_sub3_dim/P"/>
</dbReference>
<feature type="region of interest" description="Disordered" evidence="9">
    <location>
        <begin position="345"/>
        <end position="412"/>
    </location>
</feature>
<dbReference type="Pfam" id="PF23539">
    <property type="entry name" value="DUF7134"/>
    <property type="match status" value="1"/>
</dbReference>
<evidence type="ECO:0000259" key="11">
    <source>
        <dbReference type="Pfam" id="PF02518"/>
    </source>
</evidence>
<evidence type="ECO:0000256" key="8">
    <source>
        <dbReference type="ARBA" id="ARBA00023012"/>
    </source>
</evidence>